<protein>
    <submittedName>
        <fullName evidence="3">Uncharacterized protein</fullName>
    </submittedName>
</protein>
<keyword evidence="2" id="KW-1133">Transmembrane helix</keyword>
<dbReference type="AlphaFoldDB" id="A0A2P1QTA5"/>
<feature type="transmembrane region" description="Helical" evidence="2">
    <location>
        <begin position="30"/>
        <end position="50"/>
    </location>
</feature>
<sequence>MSILNNGFVSTFAVSYCVGWFQKKIRPEQIVNIMKLILFILVTYLVYRFLSRFFTTPTEHPNTQHWKTFYKNVSPTYHTPKEKDISSQARVIDSSSLGEK</sequence>
<evidence type="ECO:0000256" key="2">
    <source>
        <dbReference type="SAM" id="Phobius"/>
    </source>
</evidence>
<accession>A0A2P1QTA5</accession>
<organism evidence="3 4">
    <name type="scientific">Leptospira santarosai</name>
    <dbReference type="NCBI Taxonomy" id="28183"/>
    <lineage>
        <taxon>Bacteria</taxon>
        <taxon>Pseudomonadati</taxon>
        <taxon>Spirochaetota</taxon>
        <taxon>Spirochaetia</taxon>
        <taxon>Leptospirales</taxon>
        <taxon>Leptospiraceae</taxon>
        <taxon>Leptospira</taxon>
    </lineage>
</organism>
<proteinExistence type="predicted"/>
<evidence type="ECO:0000313" key="3">
    <source>
        <dbReference type="EMBL" id="AVQ12152.1"/>
    </source>
</evidence>
<feature type="region of interest" description="Disordered" evidence="1">
    <location>
        <begin position="80"/>
        <end position="100"/>
    </location>
</feature>
<dbReference type="EMBL" id="CP027843">
    <property type="protein sequence ID" value="AVQ12152.1"/>
    <property type="molecule type" value="Genomic_DNA"/>
</dbReference>
<keyword evidence="2" id="KW-0472">Membrane</keyword>
<name>A0A2P1QTA5_9LEPT</name>
<evidence type="ECO:0000256" key="1">
    <source>
        <dbReference type="SAM" id="MobiDB-lite"/>
    </source>
</evidence>
<reference evidence="3 4" key="1">
    <citation type="journal article" date="2015" name="Genome Announc.">
        <title>Draft Genome Sequences of Leptospira santarosai Strains U160, U164, and U233, Isolated from Asymptomatic Cattle.</title>
        <authorList>
            <person name="Kremer F.S."/>
            <person name="Eslabao M.R."/>
            <person name="Provisor M."/>
            <person name="Woloski R.D."/>
            <person name="Ramires O.V."/>
            <person name="Moreno L.Z."/>
            <person name="Moreno A.M."/>
            <person name="Hamond C."/>
            <person name="Lilenbaum W."/>
            <person name="Dellagostin O.A."/>
        </authorList>
    </citation>
    <scope>NUCLEOTIDE SEQUENCE [LARGE SCALE GENOMIC DNA]</scope>
    <source>
        <strain evidence="3 4">U160</strain>
    </source>
</reference>
<gene>
    <name evidence="3" type="ORF">XB16_1824</name>
</gene>
<evidence type="ECO:0000313" key="4">
    <source>
        <dbReference type="Proteomes" id="UP000033961"/>
    </source>
</evidence>
<keyword evidence="2" id="KW-0812">Transmembrane</keyword>
<feature type="compositionally biased region" description="Polar residues" evidence="1">
    <location>
        <begin position="86"/>
        <end position="100"/>
    </location>
</feature>
<dbReference type="Proteomes" id="UP000033961">
    <property type="component" value="Chromosome I"/>
</dbReference>